<organism evidence="2 3">
    <name type="scientific">Luteitalea pratensis</name>
    <dbReference type="NCBI Taxonomy" id="1855912"/>
    <lineage>
        <taxon>Bacteria</taxon>
        <taxon>Pseudomonadati</taxon>
        <taxon>Acidobacteriota</taxon>
        <taxon>Vicinamibacteria</taxon>
        <taxon>Vicinamibacterales</taxon>
        <taxon>Vicinamibacteraceae</taxon>
        <taxon>Luteitalea</taxon>
    </lineage>
</organism>
<dbReference type="AlphaFoldDB" id="A0A143PGI9"/>
<dbReference type="EMBL" id="CP015136">
    <property type="protein sequence ID" value="AMY07631.1"/>
    <property type="molecule type" value="Genomic_DNA"/>
</dbReference>
<sequence length="139" mass="15994">MSLDERAFFNERPETRKARHQCPRCKRTNEYSVRWVRRSKKDRLPGGADEQDRAKFAKLRDYLLRVEDELTCAECGKRFEIPSQQSLVFVDQMAGLPNDEELEREIQAASGEPAGVQEPEAAAKPAIPARFLRKSTGWK</sequence>
<dbReference type="OrthoDB" id="120249at2"/>
<feature type="compositionally biased region" description="Basic and acidic residues" evidence="1">
    <location>
        <begin position="1"/>
        <end position="16"/>
    </location>
</feature>
<gene>
    <name evidence="2" type="ORF">LuPra_00805</name>
</gene>
<accession>A0A143PGI9</accession>
<proteinExistence type="predicted"/>
<protein>
    <submittedName>
        <fullName evidence="2">Uncharacterized protein</fullName>
    </submittedName>
</protein>
<evidence type="ECO:0000256" key="1">
    <source>
        <dbReference type="SAM" id="MobiDB-lite"/>
    </source>
</evidence>
<name>A0A143PGI9_LUTPR</name>
<keyword evidence="3" id="KW-1185">Reference proteome</keyword>
<evidence type="ECO:0000313" key="3">
    <source>
        <dbReference type="Proteomes" id="UP000076079"/>
    </source>
</evidence>
<reference evidence="3" key="2">
    <citation type="submission" date="2016-04" db="EMBL/GenBank/DDBJ databases">
        <title>First Complete Genome Sequence of a Subdivision 6 Acidobacterium.</title>
        <authorList>
            <person name="Huang S."/>
            <person name="Vieira S."/>
            <person name="Bunk B."/>
            <person name="Riedel T."/>
            <person name="Sproeer C."/>
            <person name="Overmann J."/>
        </authorList>
    </citation>
    <scope>NUCLEOTIDE SEQUENCE [LARGE SCALE GENOMIC DNA]</scope>
    <source>
        <strain evidence="3">DSM 100886 HEG_-6_39</strain>
    </source>
</reference>
<dbReference type="STRING" id="1855912.LuPra_00805"/>
<dbReference type="RefSeq" id="WP_110169558.1">
    <property type="nucleotide sequence ID" value="NZ_CP015136.1"/>
</dbReference>
<feature type="region of interest" description="Disordered" evidence="1">
    <location>
        <begin position="1"/>
        <end position="21"/>
    </location>
</feature>
<evidence type="ECO:0000313" key="2">
    <source>
        <dbReference type="EMBL" id="AMY07631.1"/>
    </source>
</evidence>
<dbReference type="Proteomes" id="UP000076079">
    <property type="component" value="Chromosome"/>
</dbReference>
<reference evidence="2 3" key="1">
    <citation type="journal article" date="2016" name="Genome Announc.">
        <title>First Complete Genome Sequence of a Subdivision 6 Acidobacterium Strain.</title>
        <authorList>
            <person name="Huang S."/>
            <person name="Vieira S."/>
            <person name="Bunk B."/>
            <person name="Riedel T."/>
            <person name="Sproer C."/>
            <person name="Overmann J."/>
        </authorList>
    </citation>
    <scope>NUCLEOTIDE SEQUENCE [LARGE SCALE GENOMIC DNA]</scope>
    <source>
        <strain evidence="3">DSM 100886 HEG_-6_39</strain>
    </source>
</reference>
<dbReference type="KEGG" id="abac:LuPra_00805"/>